<comment type="caution">
    <text evidence="1">The sequence shown here is derived from an EMBL/GenBank/DDBJ whole genome shotgun (WGS) entry which is preliminary data.</text>
</comment>
<dbReference type="AlphaFoldDB" id="A0A834WGK4"/>
<proteinExistence type="predicted"/>
<reference evidence="1" key="1">
    <citation type="submission" date="2020-09" db="EMBL/GenBank/DDBJ databases">
        <title>Genome-Enabled Discovery of Anthraquinone Biosynthesis in Senna tora.</title>
        <authorList>
            <person name="Kang S.-H."/>
            <person name="Pandey R.P."/>
            <person name="Lee C.-M."/>
            <person name="Sim J.-S."/>
            <person name="Jeong J.-T."/>
            <person name="Choi B.-S."/>
            <person name="Jung M."/>
            <person name="Ginzburg D."/>
            <person name="Zhao K."/>
            <person name="Won S.Y."/>
            <person name="Oh T.-J."/>
            <person name="Yu Y."/>
            <person name="Kim N.-H."/>
            <person name="Lee O.R."/>
            <person name="Lee T.-H."/>
            <person name="Bashyal P."/>
            <person name="Kim T.-S."/>
            <person name="Lee W.-H."/>
            <person name="Kawkins C."/>
            <person name="Kim C.-K."/>
            <person name="Kim J.S."/>
            <person name="Ahn B.O."/>
            <person name="Rhee S.Y."/>
            <person name="Sohng J.K."/>
        </authorList>
    </citation>
    <scope>NUCLEOTIDE SEQUENCE</scope>
    <source>
        <tissue evidence="1">Leaf</tissue>
    </source>
</reference>
<evidence type="ECO:0000313" key="1">
    <source>
        <dbReference type="EMBL" id="KAF7821932.1"/>
    </source>
</evidence>
<sequence>MVPIFKELNPIQHAPTVNEIEEVWKEIYDAQEELTTNERNFEKANQVELEPIITLSLKRA</sequence>
<gene>
    <name evidence="1" type="ORF">G2W53_027387</name>
</gene>
<accession>A0A834WGK4</accession>
<organism evidence="1 2">
    <name type="scientific">Senna tora</name>
    <dbReference type="NCBI Taxonomy" id="362788"/>
    <lineage>
        <taxon>Eukaryota</taxon>
        <taxon>Viridiplantae</taxon>
        <taxon>Streptophyta</taxon>
        <taxon>Embryophyta</taxon>
        <taxon>Tracheophyta</taxon>
        <taxon>Spermatophyta</taxon>
        <taxon>Magnoliopsida</taxon>
        <taxon>eudicotyledons</taxon>
        <taxon>Gunneridae</taxon>
        <taxon>Pentapetalae</taxon>
        <taxon>rosids</taxon>
        <taxon>fabids</taxon>
        <taxon>Fabales</taxon>
        <taxon>Fabaceae</taxon>
        <taxon>Caesalpinioideae</taxon>
        <taxon>Cassia clade</taxon>
        <taxon>Senna</taxon>
    </lineage>
</organism>
<evidence type="ECO:0000313" key="2">
    <source>
        <dbReference type="Proteomes" id="UP000634136"/>
    </source>
</evidence>
<dbReference type="EMBL" id="JAAIUW010000008">
    <property type="protein sequence ID" value="KAF7821932.1"/>
    <property type="molecule type" value="Genomic_DNA"/>
</dbReference>
<dbReference type="Proteomes" id="UP000634136">
    <property type="component" value="Unassembled WGS sequence"/>
</dbReference>
<protein>
    <submittedName>
        <fullName evidence="1">Uncharacterized protein</fullName>
    </submittedName>
</protein>
<name>A0A834WGK4_9FABA</name>
<keyword evidence="2" id="KW-1185">Reference proteome</keyword>